<dbReference type="InterPro" id="IPR009057">
    <property type="entry name" value="Homeodomain-like_sf"/>
</dbReference>
<evidence type="ECO:0000256" key="2">
    <source>
        <dbReference type="ARBA" id="ARBA00023163"/>
    </source>
</evidence>
<evidence type="ECO:0000259" key="3">
    <source>
        <dbReference type="PROSITE" id="PS01124"/>
    </source>
</evidence>
<dbReference type="Gene3D" id="1.10.10.60">
    <property type="entry name" value="Homeodomain-like"/>
    <property type="match status" value="1"/>
</dbReference>
<feature type="domain" description="HTH araC/xylS-type" evidence="3">
    <location>
        <begin position="216"/>
        <end position="311"/>
    </location>
</feature>
<dbReference type="PROSITE" id="PS01124">
    <property type="entry name" value="HTH_ARAC_FAMILY_2"/>
    <property type="match status" value="1"/>
</dbReference>
<organism evidence="4 5">
    <name type="scientific">Inquilinus ginsengisoli</name>
    <dbReference type="NCBI Taxonomy" id="363840"/>
    <lineage>
        <taxon>Bacteria</taxon>
        <taxon>Pseudomonadati</taxon>
        <taxon>Pseudomonadota</taxon>
        <taxon>Alphaproteobacteria</taxon>
        <taxon>Rhodospirillales</taxon>
        <taxon>Rhodospirillaceae</taxon>
        <taxon>Inquilinus</taxon>
    </lineage>
</organism>
<keyword evidence="2" id="KW-0804">Transcription</keyword>
<accession>A0ABU1JS21</accession>
<dbReference type="InterPro" id="IPR018060">
    <property type="entry name" value="HTH_AraC"/>
</dbReference>
<dbReference type="PANTHER" id="PTHR47893">
    <property type="entry name" value="REGULATORY PROTEIN PCHR"/>
    <property type="match status" value="1"/>
</dbReference>
<dbReference type="PANTHER" id="PTHR47893:SF1">
    <property type="entry name" value="REGULATORY PROTEIN PCHR"/>
    <property type="match status" value="1"/>
</dbReference>
<dbReference type="EMBL" id="JAVDPW010000004">
    <property type="protein sequence ID" value="MDR6290359.1"/>
    <property type="molecule type" value="Genomic_DNA"/>
</dbReference>
<dbReference type="InterPro" id="IPR053142">
    <property type="entry name" value="PchR_regulatory_protein"/>
</dbReference>
<sequence>MRQPASPIVTKQDSSISGSIFYADAGAFAQQVCEPVLGAGFQPDGRGFHAAARFSLIDCSGAVHLRISPGVLTRPGGLSASMGGHFLVIVLHGPAILATGEEKRLLPPKSVVVIDGDLAFSLALSQEDAGGCVVDWLQLGKTKPPALAKAPGYAVMTSLPLAEYIVGQARLVEPAGGDIGPCQRDIPIFDYIAAAIRDYMAQIETEGPAGDRGLYRSIRAFIVQTVKNPSLGADMLAREFGISKRKLYSIFYDNAASLHETIMTARLEAARRELETGRQKVASVIVDYGFSNSSTFYRNYKRRFGTVPRSR</sequence>
<keyword evidence="1" id="KW-0805">Transcription regulation</keyword>
<dbReference type="SUPFAM" id="SSF46689">
    <property type="entry name" value="Homeodomain-like"/>
    <property type="match status" value="1"/>
</dbReference>
<evidence type="ECO:0000313" key="5">
    <source>
        <dbReference type="Proteomes" id="UP001262410"/>
    </source>
</evidence>
<keyword evidence="5" id="KW-1185">Reference proteome</keyword>
<proteinExistence type="predicted"/>
<dbReference type="Pfam" id="PF12833">
    <property type="entry name" value="HTH_18"/>
    <property type="match status" value="1"/>
</dbReference>
<dbReference type="SMART" id="SM00342">
    <property type="entry name" value="HTH_ARAC"/>
    <property type="match status" value="1"/>
</dbReference>
<dbReference type="Proteomes" id="UP001262410">
    <property type="component" value="Unassembled WGS sequence"/>
</dbReference>
<dbReference type="RefSeq" id="WP_309794828.1">
    <property type="nucleotide sequence ID" value="NZ_JAVDPW010000004.1"/>
</dbReference>
<name>A0ABU1JS21_9PROT</name>
<protein>
    <submittedName>
        <fullName evidence="4">AraC-like DNA-binding protein</fullName>
    </submittedName>
</protein>
<evidence type="ECO:0000256" key="1">
    <source>
        <dbReference type="ARBA" id="ARBA00023015"/>
    </source>
</evidence>
<comment type="caution">
    <text evidence="4">The sequence shown here is derived from an EMBL/GenBank/DDBJ whole genome shotgun (WGS) entry which is preliminary data.</text>
</comment>
<reference evidence="4 5" key="1">
    <citation type="submission" date="2023-07" db="EMBL/GenBank/DDBJ databases">
        <title>Sorghum-associated microbial communities from plants grown in Nebraska, USA.</title>
        <authorList>
            <person name="Schachtman D."/>
        </authorList>
    </citation>
    <scope>NUCLEOTIDE SEQUENCE [LARGE SCALE GENOMIC DNA]</scope>
    <source>
        <strain evidence="4 5">584</strain>
    </source>
</reference>
<gene>
    <name evidence="4" type="ORF">E9232_002880</name>
</gene>
<evidence type="ECO:0000313" key="4">
    <source>
        <dbReference type="EMBL" id="MDR6290359.1"/>
    </source>
</evidence>